<feature type="compositionally biased region" description="Low complexity" evidence="1">
    <location>
        <begin position="677"/>
        <end position="700"/>
    </location>
</feature>
<feature type="region of interest" description="Disordered" evidence="1">
    <location>
        <begin position="49"/>
        <end position="81"/>
    </location>
</feature>
<feature type="region of interest" description="Disordered" evidence="1">
    <location>
        <begin position="134"/>
        <end position="189"/>
    </location>
</feature>
<feature type="compositionally biased region" description="Low complexity" evidence="1">
    <location>
        <begin position="19"/>
        <end position="29"/>
    </location>
</feature>
<gene>
    <name evidence="2" type="ORF">EVJ58_g9220</name>
</gene>
<dbReference type="Proteomes" id="UP000298390">
    <property type="component" value="Unassembled WGS sequence"/>
</dbReference>
<feature type="compositionally biased region" description="Polar residues" evidence="1">
    <location>
        <begin position="307"/>
        <end position="316"/>
    </location>
</feature>
<accession>A0A4Y9XVN2</accession>
<evidence type="ECO:0000313" key="3">
    <source>
        <dbReference type="Proteomes" id="UP000298390"/>
    </source>
</evidence>
<comment type="caution">
    <text evidence="2">The sequence shown here is derived from an EMBL/GenBank/DDBJ whole genome shotgun (WGS) entry which is preliminary data.</text>
</comment>
<sequence>MPSSTPNTSAPDTSPPTTEENANNLELNASQQMITEEAQTFDPITYKELSPSTASAERSPGLSYAEVAARPPSPTGAYIRYSPAKDSPALLQPTQDANIDEDVVIEQVPARNRPVIEAGWSVVANKKKYSRIKSRRDPIGTYPLSPNARSDIAQPSDDSIIDPRKRRRLADDNGSEGLSPVENRKQNVLPMEAVARDVFSTPTRATSSKHVRERETKGALDIDVAMASDNKPFSSLMHLPHDYASTASSSQRRSSNPVPRWIHAESDDEDVSQILHDLVPLFPLPPSSIPSGTPQTPLRKNHRSSASKKASPTLRSHWSDLSEDEDIPDVAPPQPSKDQTPPEIEMSNESQPDSPPSSSKRRRRNNRSHDRRRRSPKAAGKARAHARIESSSSDGSEESVLPFDVENLDQDVVIASLELCQRVQGDSSNFRSKGMAPEQIYAWDNIDVTEPTLAIQILNHGTEEPGTGQRISLMNHNFAHFLRILTIAIVPGYSLIGFHGMNTEPFWYLGRGLSISVIIALVKLRYLNTSSLTMYFDFWHDTNPHLCAAFRLIHRFGAQTKAEYDELVRREILNSETLYGEVFDILTRDIDRDGMWRGYSRIDALTEILDSVDVNVVQYRTAANTTESVAVFHIKPPTADRRDWTRFCNILRVHGFGSNATGHPEPYQVDRLAPESTPTTADADASAAAADAAPATTRPAQRPRTRKR</sequence>
<organism evidence="2 3">
    <name type="scientific">Rhodofomes roseus</name>
    <dbReference type="NCBI Taxonomy" id="34475"/>
    <lineage>
        <taxon>Eukaryota</taxon>
        <taxon>Fungi</taxon>
        <taxon>Dikarya</taxon>
        <taxon>Basidiomycota</taxon>
        <taxon>Agaricomycotina</taxon>
        <taxon>Agaricomycetes</taxon>
        <taxon>Polyporales</taxon>
        <taxon>Rhodofomes</taxon>
    </lineage>
</organism>
<feature type="region of interest" description="Disordered" evidence="1">
    <location>
        <begin position="285"/>
        <end position="399"/>
    </location>
</feature>
<feature type="compositionally biased region" description="Basic residues" evidence="1">
    <location>
        <begin position="359"/>
        <end position="385"/>
    </location>
</feature>
<protein>
    <submittedName>
        <fullName evidence="2">Uncharacterized protein</fullName>
    </submittedName>
</protein>
<dbReference type="AlphaFoldDB" id="A0A4Y9XVN2"/>
<feature type="compositionally biased region" description="Polar residues" evidence="1">
    <location>
        <begin position="1"/>
        <end position="18"/>
    </location>
</feature>
<dbReference type="EMBL" id="SEKV01000771">
    <property type="protein sequence ID" value="TFY53832.1"/>
    <property type="molecule type" value="Genomic_DNA"/>
</dbReference>
<name>A0A4Y9XVN2_9APHY</name>
<proteinExistence type="predicted"/>
<dbReference type="STRING" id="34475.A0A4Y9XVN2"/>
<feature type="region of interest" description="Disordered" evidence="1">
    <location>
        <begin position="1"/>
        <end position="29"/>
    </location>
</feature>
<feature type="region of interest" description="Disordered" evidence="1">
    <location>
        <begin position="659"/>
        <end position="708"/>
    </location>
</feature>
<evidence type="ECO:0000256" key="1">
    <source>
        <dbReference type="SAM" id="MobiDB-lite"/>
    </source>
</evidence>
<evidence type="ECO:0000313" key="2">
    <source>
        <dbReference type="EMBL" id="TFY53832.1"/>
    </source>
</evidence>
<reference evidence="2 3" key="1">
    <citation type="submission" date="2019-01" db="EMBL/GenBank/DDBJ databases">
        <title>Genome sequencing of the rare red list fungi Fomitopsis rosea.</title>
        <authorList>
            <person name="Buettner E."/>
            <person name="Kellner H."/>
        </authorList>
    </citation>
    <scope>NUCLEOTIDE SEQUENCE [LARGE SCALE GENOMIC DNA]</scope>
    <source>
        <strain evidence="2 3">DSM 105464</strain>
    </source>
</reference>